<dbReference type="GO" id="GO:0018773">
    <property type="term" value="F:acetylpyruvate hydrolase activity"/>
    <property type="evidence" value="ECO:0007669"/>
    <property type="project" value="TreeGrafter"/>
</dbReference>
<keyword evidence="2" id="KW-0479">Metal-binding</keyword>
<comment type="catalytic activity">
    <reaction evidence="4">
        <text>oxaloacetate = enol-oxaloacetate</text>
        <dbReference type="Rhea" id="RHEA:16021"/>
        <dbReference type="ChEBI" id="CHEBI:16452"/>
        <dbReference type="ChEBI" id="CHEBI:17479"/>
        <dbReference type="EC" id="5.3.2.2"/>
    </reaction>
    <physiologicalReaction direction="right-to-left" evidence="4">
        <dbReference type="Rhea" id="RHEA:16023"/>
    </physiologicalReaction>
</comment>
<evidence type="ECO:0000256" key="4">
    <source>
        <dbReference type="ARBA" id="ARBA00044911"/>
    </source>
</evidence>
<accession>A0A8W8IY40</accession>
<sequence>MPVNRSVKSRAKLQVTNQVSSASRAQLNLINKVALAAEQGNPIPEKPIVFMKPTTSYITEGQSIKIPLGCKTLFFEVELGVIIGRRCSKVQEQEVDDYIGGYCLVLDMTAQDFQRGAKAKGHPWCLSKGFDTACPVSDFIPKEKVKNYSDIELWLKVNGLIKQKSSTSDMIFSFPQVISYISSYITLEEGDVIITGSPAGAGPVEPGEIIEAGLADIMNIKFPVIAQ</sequence>
<dbReference type="GO" id="GO:0050163">
    <property type="term" value="F:oxaloacetate tautomerase activity"/>
    <property type="evidence" value="ECO:0007669"/>
    <property type="project" value="UniProtKB-EC"/>
</dbReference>
<evidence type="ECO:0000313" key="7">
    <source>
        <dbReference type="EnsemblMetazoa" id="G16381.1:cds"/>
    </source>
</evidence>
<evidence type="ECO:0000256" key="5">
    <source>
        <dbReference type="ARBA" id="ARBA00044973"/>
    </source>
</evidence>
<proteinExistence type="inferred from homology"/>
<keyword evidence="8" id="KW-1185">Reference proteome</keyword>
<dbReference type="InterPro" id="IPR036663">
    <property type="entry name" value="Fumarylacetoacetase_C_sf"/>
</dbReference>
<evidence type="ECO:0000313" key="8">
    <source>
        <dbReference type="Proteomes" id="UP000005408"/>
    </source>
</evidence>
<name>A0A8W8IY40_MAGGI</name>
<evidence type="ECO:0000256" key="2">
    <source>
        <dbReference type="ARBA" id="ARBA00022723"/>
    </source>
</evidence>
<dbReference type="InterPro" id="IPR011234">
    <property type="entry name" value="Fumarylacetoacetase-like_C"/>
</dbReference>
<dbReference type="Proteomes" id="UP000005408">
    <property type="component" value="Unassembled WGS sequence"/>
</dbReference>
<organism evidence="7 8">
    <name type="scientific">Magallana gigas</name>
    <name type="common">Pacific oyster</name>
    <name type="synonym">Crassostrea gigas</name>
    <dbReference type="NCBI Taxonomy" id="29159"/>
    <lineage>
        <taxon>Eukaryota</taxon>
        <taxon>Metazoa</taxon>
        <taxon>Spiralia</taxon>
        <taxon>Lophotrochozoa</taxon>
        <taxon>Mollusca</taxon>
        <taxon>Bivalvia</taxon>
        <taxon>Autobranchia</taxon>
        <taxon>Pteriomorphia</taxon>
        <taxon>Ostreida</taxon>
        <taxon>Ostreoidea</taxon>
        <taxon>Ostreidae</taxon>
        <taxon>Magallana</taxon>
    </lineage>
</organism>
<dbReference type="SUPFAM" id="SSF56529">
    <property type="entry name" value="FAH"/>
    <property type="match status" value="1"/>
</dbReference>
<dbReference type="Pfam" id="PF01557">
    <property type="entry name" value="FAA_hydrolase"/>
    <property type="match status" value="1"/>
</dbReference>
<evidence type="ECO:0000256" key="3">
    <source>
        <dbReference type="ARBA" id="ARBA00042340"/>
    </source>
</evidence>
<dbReference type="PANTHER" id="PTHR11820:SF7">
    <property type="entry name" value="ACYLPYRUVASE FAHD1, MITOCHONDRIAL"/>
    <property type="match status" value="1"/>
</dbReference>
<dbReference type="Gene3D" id="3.90.850.10">
    <property type="entry name" value="Fumarylacetoacetase-like, C-terminal domain"/>
    <property type="match status" value="1"/>
</dbReference>
<dbReference type="PANTHER" id="PTHR11820">
    <property type="entry name" value="ACYLPYRUVASE"/>
    <property type="match status" value="1"/>
</dbReference>
<dbReference type="EnsemblMetazoa" id="G16381.1">
    <property type="protein sequence ID" value="G16381.1:cds"/>
    <property type="gene ID" value="G16381"/>
</dbReference>
<dbReference type="EC" id="5.3.2.2" evidence="5"/>
<comment type="similarity">
    <text evidence="1">Belongs to the FAH family.</text>
</comment>
<feature type="domain" description="Fumarylacetoacetase-like C-terminal" evidence="6">
    <location>
        <begin position="29"/>
        <end position="224"/>
    </location>
</feature>
<dbReference type="GO" id="GO:0046872">
    <property type="term" value="F:metal ion binding"/>
    <property type="evidence" value="ECO:0007669"/>
    <property type="project" value="UniProtKB-KW"/>
</dbReference>
<reference evidence="7" key="1">
    <citation type="submission" date="2022-08" db="UniProtKB">
        <authorList>
            <consortium name="EnsemblMetazoa"/>
        </authorList>
    </citation>
    <scope>IDENTIFICATION</scope>
    <source>
        <strain evidence="7">05x7-T-G4-1.051#20</strain>
    </source>
</reference>
<evidence type="ECO:0000256" key="1">
    <source>
        <dbReference type="ARBA" id="ARBA00010211"/>
    </source>
</evidence>
<protein>
    <recommendedName>
        <fullName evidence="5">oxaloacetate tautomerase</fullName>
        <ecNumber evidence="5">5.3.2.2</ecNumber>
    </recommendedName>
    <alternativeName>
        <fullName evidence="3">Fumarylacetoacetate hydrolase domain-containing protein 1</fullName>
    </alternativeName>
</protein>
<dbReference type="AlphaFoldDB" id="A0A8W8IY40"/>
<evidence type="ECO:0000259" key="6">
    <source>
        <dbReference type="Pfam" id="PF01557"/>
    </source>
</evidence>
<dbReference type="GO" id="GO:0005739">
    <property type="term" value="C:mitochondrion"/>
    <property type="evidence" value="ECO:0007669"/>
    <property type="project" value="TreeGrafter"/>
</dbReference>